<sequence>MRPLQTTSLASARRIASNLIQAKPVIQSRAFAAQAQSLGAQSRLSRTARRLASFPGTPVERQQQKQAQQQCGRRTYSSEAASGELMKTCLHDLHVSHGAKMVPFAGFSMPVLYPDQSLTQSHLWTREHASIFDVSHMVQQTFVGPKAGLFLEKTTPCAARSMEIGTCQLSCLMLEETGGVVDDCMISRIGEEQWYVVTNAGRREEDGEFFTDAMVKEGLVAEGEEGGPMAMDGGVMWGLGSGMGMVALQGPEAKDVVSKCMELGEGQGEWKDFFFGRISFAKIDVGEGEGGKVGVLISRGGYTGEDGFEIGMIDPGMGEKVVNTLVKAGEGKVKLAGLGARDSLRLEAGMCLYGHDLDEETTPVEAALSWIIPKDRRSVEYDPKFPGRDRVLGQLKTKAKGGQGVDRRRIGLKVENGPPAREGAMIEQDGKTVGTVTSGMPSPSLGSNIAMGYIEDGLQKSGTEVEVVVRGRKRKATVTKMPFVESKYYRG</sequence>
<evidence type="ECO:0000259" key="10">
    <source>
        <dbReference type="Pfam" id="PF08669"/>
    </source>
</evidence>
<accession>A0AAD5WTK6</accession>
<comment type="function">
    <text evidence="8">The glycine cleavage system catalyzes the degradation of glycine.</text>
</comment>
<dbReference type="FunFam" id="2.40.30.110:FF:000002">
    <property type="entry name" value="Aminomethyltransferase"/>
    <property type="match status" value="1"/>
</dbReference>
<keyword evidence="8" id="KW-0809">Transit peptide</keyword>
<dbReference type="GO" id="GO:0005960">
    <property type="term" value="C:glycine cleavage complex"/>
    <property type="evidence" value="ECO:0007669"/>
    <property type="project" value="InterPro"/>
</dbReference>
<evidence type="ECO:0000313" key="11">
    <source>
        <dbReference type="EMBL" id="KAJ2903830.1"/>
    </source>
</evidence>
<keyword evidence="3 8" id="KW-0032">Aminotransferase</keyword>
<evidence type="ECO:0000256" key="3">
    <source>
        <dbReference type="ARBA" id="ARBA00022576"/>
    </source>
</evidence>
<dbReference type="PANTHER" id="PTHR43757">
    <property type="entry name" value="AMINOMETHYLTRANSFERASE"/>
    <property type="match status" value="1"/>
</dbReference>
<dbReference type="Gene3D" id="3.30.70.1400">
    <property type="entry name" value="Aminomethyltransferase beta-barrel domains"/>
    <property type="match status" value="1"/>
</dbReference>
<dbReference type="InterPro" id="IPR013977">
    <property type="entry name" value="GcvT_C"/>
</dbReference>
<keyword evidence="4 8" id="KW-0808">Transferase</keyword>
<dbReference type="Gene3D" id="4.10.1250.10">
    <property type="entry name" value="Aminomethyltransferase fragment"/>
    <property type="match status" value="1"/>
</dbReference>
<dbReference type="GO" id="GO:0008483">
    <property type="term" value="F:transaminase activity"/>
    <property type="evidence" value="ECO:0007669"/>
    <property type="project" value="UniProtKB-KW"/>
</dbReference>
<dbReference type="Pfam" id="PF08669">
    <property type="entry name" value="GCV_T_C"/>
    <property type="match status" value="1"/>
</dbReference>
<dbReference type="SUPFAM" id="SSF101790">
    <property type="entry name" value="Aminomethyltransferase beta-barrel domain"/>
    <property type="match status" value="1"/>
</dbReference>
<protein>
    <recommendedName>
        <fullName evidence="2 8">Aminomethyltransferase</fullName>
        <ecNumber evidence="2 8">2.1.2.10</ecNumber>
    </recommendedName>
    <alternativeName>
        <fullName evidence="5 8">Glycine cleavage system T protein</fullName>
    </alternativeName>
</protein>
<dbReference type="Gene3D" id="2.40.30.110">
    <property type="entry name" value="Aminomethyltransferase beta-barrel domains"/>
    <property type="match status" value="1"/>
</dbReference>
<dbReference type="GO" id="GO:0004047">
    <property type="term" value="F:aminomethyltransferase activity"/>
    <property type="evidence" value="ECO:0007669"/>
    <property type="project" value="UniProtKB-EC"/>
</dbReference>
<comment type="catalytic activity">
    <reaction evidence="6 8">
        <text>N(6)-[(R)-S(8)-aminomethyldihydrolipoyl]-L-lysyl-[protein] + (6S)-5,6,7,8-tetrahydrofolate = N(6)-[(R)-dihydrolipoyl]-L-lysyl-[protein] + (6R)-5,10-methylene-5,6,7,8-tetrahydrofolate + NH4(+)</text>
        <dbReference type="Rhea" id="RHEA:16945"/>
        <dbReference type="Rhea" id="RHEA-COMP:10475"/>
        <dbReference type="Rhea" id="RHEA-COMP:10492"/>
        <dbReference type="ChEBI" id="CHEBI:15636"/>
        <dbReference type="ChEBI" id="CHEBI:28938"/>
        <dbReference type="ChEBI" id="CHEBI:57453"/>
        <dbReference type="ChEBI" id="CHEBI:83100"/>
        <dbReference type="ChEBI" id="CHEBI:83143"/>
        <dbReference type="EC" id="2.1.2.10"/>
    </reaction>
</comment>
<feature type="domain" description="Aminomethyltransferase C-terminal" evidence="10">
    <location>
        <begin position="407"/>
        <end position="484"/>
    </location>
</feature>
<dbReference type="Gene3D" id="3.30.1360.120">
    <property type="entry name" value="Probable tRNA modification gtpase trme, domain 1"/>
    <property type="match status" value="1"/>
</dbReference>
<comment type="subunit">
    <text evidence="8">The glycine cleavage system is composed of four proteins: P, T, L and H.</text>
</comment>
<evidence type="ECO:0000256" key="2">
    <source>
        <dbReference type="ARBA" id="ARBA00012616"/>
    </source>
</evidence>
<dbReference type="InterPro" id="IPR006223">
    <property type="entry name" value="GcvT"/>
</dbReference>
<evidence type="ECO:0000256" key="7">
    <source>
        <dbReference type="PIRSR" id="PIRSR006487-1"/>
    </source>
</evidence>
<feature type="binding site" evidence="7">
    <location>
        <position position="309"/>
    </location>
    <ligand>
        <name>substrate</name>
    </ligand>
</feature>
<keyword evidence="8" id="KW-0496">Mitochondrion</keyword>
<name>A0AAD5WTK6_9PEZI</name>
<feature type="domain" description="GCVT N-terminal" evidence="9">
    <location>
        <begin position="90"/>
        <end position="375"/>
    </location>
</feature>
<proteinExistence type="inferred from homology"/>
<dbReference type="AlphaFoldDB" id="A0AAD5WTK6"/>
<evidence type="ECO:0000256" key="5">
    <source>
        <dbReference type="ARBA" id="ARBA00031395"/>
    </source>
</evidence>
<dbReference type="InterPro" id="IPR029043">
    <property type="entry name" value="GcvT/YgfZ_C"/>
</dbReference>
<evidence type="ECO:0000313" key="12">
    <source>
        <dbReference type="Proteomes" id="UP001201980"/>
    </source>
</evidence>
<dbReference type="InterPro" id="IPR006222">
    <property type="entry name" value="GCVT_N"/>
</dbReference>
<dbReference type="NCBIfam" id="TIGR00528">
    <property type="entry name" value="gcvT"/>
    <property type="match status" value="1"/>
</dbReference>
<organism evidence="11 12">
    <name type="scientific">Zalerion maritima</name>
    <dbReference type="NCBI Taxonomy" id="339359"/>
    <lineage>
        <taxon>Eukaryota</taxon>
        <taxon>Fungi</taxon>
        <taxon>Dikarya</taxon>
        <taxon>Ascomycota</taxon>
        <taxon>Pezizomycotina</taxon>
        <taxon>Sordariomycetes</taxon>
        <taxon>Lulworthiomycetidae</taxon>
        <taxon>Lulworthiales</taxon>
        <taxon>Lulworthiaceae</taxon>
        <taxon>Zalerion</taxon>
    </lineage>
</organism>
<dbReference type="PIRSF" id="PIRSF006487">
    <property type="entry name" value="GcvT"/>
    <property type="match status" value="1"/>
</dbReference>
<evidence type="ECO:0000256" key="6">
    <source>
        <dbReference type="ARBA" id="ARBA00047665"/>
    </source>
</evidence>
<dbReference type="EC" id="2.1.2.10" evidence="2 8"/>
<comment type="caution">
    <text evidence="11">The sequence shown here is derived from an EMBL/GenBank/DDBJ whole genome shotgun (WGS) entry which is preliminary data.</text>
</comment>
<dbReference type="GO" id="GO:0006546">
    <property type="term" value="P:glycine catabolic process"/>
    <property type="evidence" value="ECO:0007669"/>
    <property type="project" value="InterPro"/>
</dbReference>
<evidence type="ECO:0000256" key="1">
    <source>
        <dbReference type="ARBA" id="ARBA00008609"/>
    </source>
</evidence>
<dbReference type="GO" id="GO:0005739">
    <property type="term" value="C:mitochondrion"/>
    <property type="evidence" value="ECO:0007669"/>
    <property type="project" value="UniProtKB-SubCell"/>
</dbReference>
<dbReference type="EMBL" id="JAKWBI020000070">
    <property type="protein sequence ID" value="KAJ2903830.1"/>
    <property type="molecule type" value="Genomic_DNA"/>
</dbReference>
<dbReference type="Proteomes" id="UP001201980">
    <property type="component" value="Unassembled WGS sequence"/>
</dbReference>
<comment type="similarity">
    <text evidence="1 8">Belongs to the GcvT family.</text>
</comment>
<dbReference type="PANTHER" id="PTHR43757:SF2">
    <property type="entry name" value="AMINOMETHYLTRANSFERASE, MITOCHONDRIAL"/>
    <property type="match status" value="1"/>
</dbReference>
<comment type="subcellular location">
    <subcellularLocation>
        <location evidence="8">Mitochondrion</location>
    </subcellularLocation>
</comment>
<dbReference type="SUPFAM" id="SSF103025">
    <property type="entry name" value="Folate-binding domain"/>
    <property type="match status" value="1"/>
</dbReference>
<keyword evidence="12" id="KW-1185">Reference proteome</keyword>
<reference evidence="11" key="1">
    <citation type="submission" date="2022-07" db="EMBL/GenBank/DDBJ databases">
        <title>Draft genome sequence of Zalerion maritima ATCC 34329, a (micro)plastics degrading marine fungus.</title>
        <authorList>
            <person name="Paco A."/>
            <person name="Goncalves M.F.M."/>
            <person name="Rocha-Santos T.A.P."/>
            <person name="Alves A."/>
        </authorList>
    </citation>
    <scope>NUCLEOTIDE SEQUENCE</scope>
    <source>
        <strain evidence="11">ATCC 34329</strain>
    </source>
</reference>
<evidence type="ECO:0000256" key="4">
    <source>
        <dbReference type="ARBA" id="ARBA00022679"/>
    </source>
</evidence>
<dbReference type="Pfam" id="PF01571">
    <property type="entry name" value="GCV_T"/>
    <property type="match status" value="1"/>
</dbReference>
<gene>
    <name evidence="11" type="ORF">MKZ38_009306</name>
</gene>
<evidence type="ECO:0000259" key="9">
    <source>
        <dbReference type="Pfam" id="PF01571"/>
    </source>
</evidence>
<evidence type="ECO:0000256" key="8">
    <source>
        <dbReference type="RuleBase" id="RU003981"/>
    </source>
</evidence>
<dbReference type="InterPro" id="IPR027266">
    <property type="entry name" value="TrmE/GcvT-like"/>
</dbReference>
<dbReference type="InterPro" id="IPR028896">
    <property type="entry name" value="GcvT/YgfZ/DmdA"/>
</dbReference>